<dbReference type="EMBL" id="RBXR01000001">
    <property type="protein sequence ID" value="RKT69322.1"/>
    <property type="molecule type" value="Genomic_DNA"/>
</dbReference>
<name>A0A495X5S7_9PSEU</name>
<accession>A0A495X5S7</accession>
<dbReference type="Proteomes" id="UP000272729">
    <property type="component" value="Unassembled WGS sequence"/>
</dbReference>
<dbReference type="InterPro" id="IPR018958">
    <property type="entry name" value="Knr4/Smi1-like_dom"/>
</dbReference>
<evidence type="ECO:0000259" key="1">
    <source>
        <dbReference type="SMART" id="SM00860"/>
    </source>
</evidence>
<protein>
    <submittedName>
        <fullName evidence="2">SMI1/KNR4 family protein SUKH-1</fullName>
    </submittedName>
</protein>
<proteinExistence type="predicted"/>
<dbReference type="AlphaFoldDB" id="A0A495X5S7"/>
<organism evidence="2 3">
    <name type="scientific">Saccharothrix variisporea</name>
    <dbReference type="NCBI Taxonomy" id="543527"/>
    <lineage>
        <taxon>Bacteria</taxon>
        <taxon>Bacillati</taxon>
        <taxon>Actinomycetota</taxon>
        <taxon>Actinomycetes</taxon>
        <taxon>Pseudonocardiales</taxon>
        <taxon>Pseudonocardiaceae</taxon>
        <taxon>Saccharothrix</taxon>
    </lineage>
</organism>
<dbReference type="SMART" id="SM00860">
    <property type="entry name" value="SMI1_KNR4"/>
    <property type="match status" value="1"/>
</dbReference>
<sequence>MHPGGMSASVADSWARITTWLRAHAPSTFDSLAPPADERDLAALASDVPTPLPDDLSTWWRLCDGSGLPDGRTELLPPYFEPCSTKHALEKRRYLVGPAPARTADPVDEAGTRSGAFLETFVPIAALGNGDHLFVDLRPGRWHGCVHHWSRDDGSQVTPYWDNVTDMLTDIANALHTGSPALRSYVERARPYGIRTPSYVPAVQDGCLVWRRSN</sequence>
<keyword evidence="3" id="KW-1185">Reference proteome</keyword>
<dbReference type="SUPFAM" id="SSF160631">
    <property type="entry name" value="SMI1/KNR4-like"/>
    <property type="match status" value="1"/>
</dbReference>
<evidence type="ECO:0000313" key="2">
    <source>
        <dbReference type="EMBL" id="RKT69322.1"/>
    </source>
</evidence>
<dbReference type="InterPro" id="IPR037883">
    <property type="entry name" value="Knr4/Smi1-like_sf"/>
</dbReference>
<gene>
    <name evidence="2" type="ORF">DFJ66_2532</name>
</gene>
<feature type="domain" description="Knr4/Smi1-like" evidence="1">
    <location>
        <begin position="35"/>
        <end position="170"/>
    </location>
</feature>
<evidence type="ECO:0000313" key="3">
    <source>
        <dbReference type="Proteomes" id="UP000272729"/>
    </source>
</evidence>
<comment type="caution">
    <text evidence="2">The sequence shown here is derived from an EMBL/GenBank/DDBJ whole genome shotgun (WGS) entry which is preliminary data.</text>
</comment>
<dbReference type="Pfam" id="PF09346">
    <property type="entry name" value="SMI1_KNR4"/>
    <property type="match status" value="1"/>
</dbReference>
<reference evidence="2 3" key="1">
    <citation type="submission" date="2018-10" db="EMBL/GenBank/DDBJ databases">
        <title>Sequencing the genomes of 1000 actinobacteria strains.</title>
        <authorList>
            <person name="Klenk H.-P."/>
        </authorList>
    </citation>
    <scope>NUCLEOTIDE SEQUENCE [LARGE SCALE GENOMIC DNA]</scope>
    <source>
        <strain evidence="2 3">DSM 43911</strain>
    </source>
</reference>